<dbReference type="PANTHER" id="PTHR43591">
    <property type="entry name" value="METHYLTRANSFERASE"/>
    <property type="match status" value="1"/>
</dbReference>
<dbReference type="Gene3D" id="3.50.30.30">
    <property type="match status" value="1"/>
</dbReference>
<dbReference type="STRING" id="1403190.A0A0F0IIW1"/>
<dbReference type="AlphaFoldDB" id="A0A0F0IIW1"/>
<reference evidence="1 2" key="1">
    <citation type="submission" date="2015-02" db="EMBL/GenBank/DDBJ databases">
        <title>Draft genome sequence of Aspergillus parasiticus SU-1.</title>
        <authorList>
            <person name="Yu J."/>
            <person name="Fedorova N."/>
            <person name="Yin Y."/>
            <person name="Losada L."/>
            <person name="Zafar N."/>
            <person name="Taujale R."/>
            <person name="Ehrlich K.C."/>
            <person name="Bhatnagar D."/>
            <person name="Cleveland T.E."/>
            <person name="Bennett J.W."/>
            <person name="Nierman W.C."/>
        </authorList>
    </citation>
    <scope>NUCLEOTIDE SEQUENCE [LARGE SCALE GENOMIC DNA]</scope>
    <source>
        <strain evidence="2">ATCC 56775 / NRRL 5862 / SRRC 143 / SU-1</strain>
    </source>
</reference>
<dbReference type="CDD" id="cd02440">
    <property type="entry name" value="AdoMet_MTases"/>
    <property type="match status" value="1"/>
</dbReference>
<sequence>MAARNLLDYTAEVEFLIQQGPRLTGSPAHNNLLDRIEGTLTSLGLEVKSDNYTLDYMTPASTANAPSLVVGGKQVEVASVFPYSGYTGDLGVTGQLIHVPGPDPIWELATGNIAIVSITNPSIPYSAALGTWDPAKRWVGDMRNPLIPTDMIGQALPGAKKAGVKAVVFAWDESITTGNAQNQYLPFKFPYADIPAVFTSGAASKDIMAAANSNSSATLTLRSEIMPNTPTRTIYAVVEGRNPEKSHDALLIVTHTDGTNVIEENGHIGVLQLAQDVATISPERTHVFIFTTGHLRMPALTKSGKATTRWLVDHPEFWKGGVGQRRAIAGLVIEHLGAVEFQESLSTNSYSSTGKVQPEVLYATTKELAAITQQEWRGADPAFTRVSRPSNTSQFGEGAALSDKEIPNVSLVTGPLYLLAEWGGDEHDLIDLPALTRQVSSEMANRNEEILVDSGDDYDSHYVATDSEVTSMRSSIVDYVYENGRRYHAYHAGSYWGSNDDKAIDAMEICHHLYGLLLHGRLHLAPIKNPQRVLDVGTGTGSWATDFADLHPGATVIGTDLSPIQPSFVPPNVYFEIDDCCDEWVYKSPFDFIHVRGLYGCVADWGKFYQQALKSLHPGGYLEQAEMSVTPVSDDGSTAGTIYEIWGEKSLEAGDKFGKTLRIVDESKQRMIEAGFVNVTEHRYKLPIGPWPKDPHLKTLGRFFRIVMEESLEMWAMMLWTKILGWSREEVEVIFAKMRDALNNPSIHAYLEISVVFGQKPKV</sequence>
<comment type="caution">
    <text evidence="1">The sequence shown here is derived from an EMBL/GenBank/DDBJ whole genome shotgun (WGS) entry which is preliminary data.</text>
</comment>
<dbReference type="Pfam" id="PF13489">
    <property type="entry name" value="Methyltransf_23"/>
    <property type="match status" value="1"/>
</dbReference>
<accession>A0A0F0IIW1</accession>
<dbReference type="GO" id="GO:0032259">
    <property type="term" value="P:methylation"/>
    <property type="evidence" value="ECO:0007669"/>
    <property type="project" value="UniProtKB-KW"/>
</dbReference>
<dbReference type="SUPFAM" id="SSF53187">
    <property type="entry name" value="Zn-dependent exopeptidases"/>
    <property type="match status" value="1"/>
</dbReference>
<dbReference type="Gene3D" id="3.40.50.150">
    <property type="entry name" value="Vaccinia Virus protein VP39"/>
    <property type="match status" value="1"/>
</dbReference>
<dbReference type="OrthoDB" id="4334193at2759"/>
<evidence type="ECO:0000313" key="1">
    <source>
        <dbReference type="EMBL" id="KJK65798.1"/>
    </source>
</evidence>
<name>A0A0F0IIW1_ASPPU</name>
<dbReference type="GO" id="GO:0008168">
    <property type="term" value="F:methyltransferase activity"/>
    <property type="evidence" value="ECO:0007669"/>
    <property type="project" value="UniProtKB-KW"/>
</dbReference>
<dbReference type="Gene3D" id="3.40.630.10">
    <property type="entry name" value="Zn peptidases"/>
    <property type="match status" value="1"/>
</dbReference>
<keyword evidence="1" id="KW-0808">Transferase</keyword>
<dbReference type="Proteomes" id="UP000033540">
    <property type="component" value="Unassembled WGS sequence"/>
</dbReference>
<protein>
    <submittedName>
        <fullName evidence="1">Methyltransferase domain protein</fullName>
    </submittedName>
</protein>
<organism evidence="1 2">
    <name type="scientific">Aspergillus parasiticus (strain ATCC 56775 / NRRL 5862 / SRRC 143 / SU-1)</name>
    <dbReference type="NCBI Taxonomy" id="1403190"/>
    <lineage>
        <taxon>Eukaryota</taxon>
        <taxon>Fungi</taxon>
        <taxon>Dikarya</taxon>
        <taxon>Ascomycota</taxon>
        <taxon>Pezizomycotina</taxon>
        <taxon>Eurotiomycetes</taxon>
        <taxon>Eurotiomycetidae</taxon>
        <taxon>Eurotiales</taxon>
        <taxon>Aspergillaceae</taxon>
        <taxon>Aspergillus</taxon>
        <taxon>Aspergillus subgen. Circumdati</taxon>
    </lineage>
</organism>
<dbReference type="PANTHER" id="PTHR43591:SF10">
    <property type="entry name" value="ABC TRANSMEMBRANE TYPE-1 DOMAIN-CONTAINING PROTEIN-RELATED"/>
    <property type="match status" value="1"/>
</dbReference>
<dbReference type="EMBL" id="JZEE01000336">
    <property type="protein sequence ID" value="KJK65798.1"/>
    <property type="molecule type" value="Genomic_DNA"/>
</dbReference>
<dbReference type="InterPro" id="IPR029063">
    <property type="entry name" value="SAM-dependent_MTases_sf"/>
</dbReference>
<keyword evidence="1" id="KW-0489">Methyltransferase</keyword>
<evidence type="ECO:0000313" key="2">
    <source>
        <dbReference type="Proteomes" id="UP000033540"/>
    </source>
</evidence>
<proteinExistence type="predicted"/>
<gene>
    <name evidence="1" type="ORF">P875_00022163</name>
</gene>
<dbReference type="SUPFAM" id="SSF53335">
    <property type="entry name" value="S-adenosyl-L-methionine-dependent methyltransferases"/>
    <property type="match status" value="1"/>
</dbReference>